<dbReference type="InterPro" id="IPR000571">
    <property type="entry name" value="Znf_CCCH"/>
</dbReference>
<feature type="zinc finger region" description="C3H1-type" evidence="4">
    <location>
        <begin position="53"/>
        <end position="81"/>
    </location>
</feature>
<dbReference type="GO" id="GO:0003676">
    <property type="term" value="F:nucleic acid binding"/>
    <property type="evidence" value="ECO:0007669"/>
    <property type="project" value="InterPro"/>
</dbReference>
<reference evidence="6 7" key="1">
    <citation type="submission" date="2017-07" db="EMBL/GenBank/DDBJ databases">
        <title>An improved, manually edited Actinidia chinensis var. chinensis (kiwifruit) genome highlights the challenges associated with draft genomes and gene prediction in plants.</title>
        <authorList>
            <person name="Pilkington S."/>
            <person name="Crowhurst R."/>
            <person name="Hilario E."/>
            <person name="Nardozza S."/>
            <person name="Fraser L."/>
            <person name="Peng Y."/>
            <person name="Gunaseelan K."/>
            <person name="Simpson R."/>
            <person name="Tahir J."/>
            <person name="Deroles S."/>
            <person name="Templeton K."/>
            <person name="Luo Z."/>
            <person name="Davy M."/>
            <person name="Cheng C."/>
            <person name="Mcneilage M."/>
            <person name="Scaglione D."/>
            <person name="Liu Y."/>
            <person name="Zhang Q."/>
            <person name="Datson P."/>
            <person name="De Silva N."/>
            <person name="Gardiner S."/>
            <person name="Bassett H."/>
            <person name="Chagne D."/>
            <person name="Mccallum J."/>
            <person name="Dzierzon H."/>
            <person name="Deng C."/>
            <person name="Wang Y.-Y."/>
            <person name="Barron N."/>
            <person name="Manako K."/>
            <person name="Bowen J."/>
            <person name="Foster T."/>
            <person name="Erridge Z."/>
            <person name="Tiffin H."/>
            <person name="Waite C."/>
            <person name="Davies K."/>
            <person name="Grierson E."/>
            <person name="Laing W."/>
            <person name="Kirk R."/>
            <person name="Chen X."/>
            <person name="Wood M."/>
            <person name="Montefiori M."/>
            <person name="Brummell D."/>
            <person name="Schwinn K."/>
            <person name="Catanach A."/>
            <person name="Fullerton C."/>
            <person name="Li D."/>
            <person name="Meiyalaghan S."/>
            <person name="Nieuwenhuizen N."/>
            <person name="Read N."/>
            <person name="Prakash R."/>
            <person name="Hunter D."/>
            <person name="Zhang H."/>
            <person name="Mckenzie M."/>
            <person name="Knabel M."/>
            <person name="Harris A."/>
            <person name="Allan A."/>
            <person name="Chen A."/>
            <person name="Janssen B."/>
            <person name="Plunkett B."/>
            <person name="Dwamena C."/>
            <person name="Voogd C."/>
            <person name="Leif D."/>
            <person name="Lafferty D."/>
            <person name="Souleyre E."/>
            <person name="Varkonyi-Gasic E."/>
            <person name="Gambi F."/>
            <person name="Hanley J."/>
            <person name="Yao J.-L."/>
            <person name="Cheung J."/>
            <person name="David K."/>
            <person name="Warren B."/>
            <person name="Marsh K."/>
            <person name="Snowden K."/>
            <person name="Lin-Wang K."/>
            <person name="Brian L."/>
            <person name="Martinez-Sanchez M."/>
            <person name="Wang M."/>
            <person name="Ileperuma N."/>
            <person name="Macnee N."/>
            <person name="Campin R."/>
            <person name="Mcatee P."/>
            <person name="Drummond R."/>
            <person name="Espley R."/>
            <person name="Ireland H."/>
            <person name="Wu R."/>
            <person name="Atkinson R."/>
            <person name="Karunairetnam S."/>
            <person name="Bulley S."/>
            <person name="Chunkath S."/>
            <person name="Hanley Z."/>
            <person name="Storey R."/>
            <person name="Thrimawithana A."/>
            <person name="Thomson S."/>
            <person name="David C."/>
            <person name="Testolin R."/>
        </authorList>
    </citation>
    <scope>NUCLEOTIDE SEQUENCE [LARGE SCALE GENOMIC DNA]</scope>
    <source>
        <strain evidence="7">cv. Red5</strain>
        <tissue evidence="6">Young leaf</tissue>
    </source>
</reference>
<keyword evidence="1 4" id="KW-0479">Metal-binding</keyword>
<dbReference type="Pfam" id="PF06220">
    <property type="entry name" value="zf-U1"/>
    <property type="match status" value="1"/>
</dbReference>
<proteinExistence type="predicted"/>
<comment type="caution">
    <text evidence="6">The sequence shown here is derived from an EMBL/GenBank/DDBJ whole genome shotgun (WGS) entry which is preliminary data.</text>
</comment>
<dbReference type="InterPro" id="IPR003604">
    <property type="entry name" value="Matrin/U1-like-C_Znf_C2H2"/>
</dbReference>
<name>A0A2R6Q1H8_ACTCC</name>
<dbReference type="PANTHER" id="PTHR16465:SF0">
    <property type="entry name" value="ZINC FINGER MATRIN-TYPE PROTEIN 5"/>
    <property type="match status" value="1"/>
</dbReference>
<dbReference type="Gramene" id="PSS00248">
    <property type="protein sequence ID" value="PSS00248"/>
    <property type="gene ID" value="CEY00_Acc24217"/>
</dbReference>
<gene>
    <name evidence="6" type="ORF">CEY00_Acc24217</name>
</gene>
<dbReference type="GO" id="GO:0008270">
    <property type="term" value="F:zinc ion binding"/>
    <property type="evidence" value="ECO:0007669"/>
    <property type="project" value="UniProtKB-KW"/>
</dbReference>
<dbReference type="SMART" id="SM00356">
    <property type="entry name" value="ZnF_C3H1"/>
    <property type="match status" value="1"/>
</dbReference>
<reference evidence="7" key="2">
    <citation type="journal article" date="2018" name="BMC Genomics">
        <title>A manually annotated Actinidia chinensis var. chinensis (kiwifruit) genome highlights the challenges associated with draft genomes and gene prediction in plants.</title>
        <authorList>
            <person name="Pilkington S.M."/>
            <person name="Crowhurst R."/>
            <person name="Hilario E."/>
            <person name="Nardozza S."/>
            <person name="Fraser L."/>
            <person name="Peng Y."/>
            <person name="Gunaseelan K."/>
            <person name="Simpson R."/>
            <person name="Tahir J."/>
            <person name="Deroles S.C."/>
            <person name="Templeton K."/>
            <person name="Luo Z."/>
            <person name="Davy M."/>
            <person name="Cheng C."/>
            <person name="McNeilage M."/>
            <person name="Scaglione D."/>
            <person name="Liu Y."/>
            <person name="Zhang Q."/>
            <person name="Datson P."/>
            <person name="De Silva N."/>
            <person name="Gardiner S.E."/>
            <person name="Bassett H."/>
            <person name="Chagne D."/>
            <person name="McCallum J."/>
            <person name="Dzierzon H."/>
            <person name="Deng C."/>
            <person name="Wang Y.Y."/>
            <person name="Barron L."/>
            <person name="Manako K."/>
            <person name="Bowen J."/>
            <person name="Foster T.M."/>
            <person name="Erridge Z.A."/>
            <person name="Tiffin H."/>
            <person name="Waite C.N."/>
            <person name="Davies K.M."/>
            <person name="Grierson E.P."/>
            <person name="Laing W.A."/>
            <person name="Kirk R."/>
            <person name="Chen X."/>
            <person name="Wood M."/>
            <person name="Montefiori M."/>
            <person name="Brummell D.A."/>
            <person name="Schwinn K.E."/>
            <person name="Catanach A."/>
            <person name="Fullerton C."/>
            <person name="Li D."/>
            <person name="Meiyalaghan S."/>
            <person name="Nieuwenhuizen N."/>
            <person name="Read N."/>
            <person name="Prakash R."/>
            <person name="Hunter D."/>
            <person name="Zhang H."/>
            <person name="McKenzie M."/>
            <person name="Knabel M."/>
            <person name="Harris A."/>
            <person name="Allan A.C."/>
            <person name="Gleave A."/>
            <person name="Chen A."/>
            <person name="Janssen B.J."/>
            <person name="Plunkett B."/>
            <person name="Ampomah-Dwamena C."/>
            <person name="Voogd C."/>
            <person name="Leif D."/>
            <person name="Lafferty D."/>
            <person name="Souleyre E.J.F."/>
            <person name="Varkonyi-Gasic E."/>
            <person name="Gambi F."/>
            <person name="Hanley J."/>
            <person name="Yao J.L."/>
            <person name="Cheung J."/>
            <person name="David K.M."/>
            <person name="Warren B."/>
            <person name="Marsh K."/>
            <person name="Snowden K.C."/>
            <person name="Lin-Wang K."/>
            <person name="Brian L."/>
            <person name="Martinez-Sanchez M."/>
            <person name="Wang M."/>
            <person name="Ileperuma N."/>
            <person name="Macnee N."/>
            <person name="Campin R."/>
            <person name="McAtee P."/>
            <person name="Drummond R.S.M."/>
            <person name="Espley R.V."/>
            <person name="Ireland H.S."/>
            <person name="Wu R."/>
            <person name="Atkinson R.G."/>
            <person name="Karunairetnam S."/>
            <person name="Bulley S."/>
            <person name="Chunkath S."/>
            <person name="Hanley Z."/>
            <person name="Storey R."/>
            <person name="Thrimawithana A.H."/>
            <person name="Thomson S."/>
            <person name="David C."/>
            <person name="Testolin R."/>
            <person name="Huang H."/>
            <person name="Hellens R.P."/>
            <person name="Schaffer R.J."/>
        </authorList>
    </citation>
    <scope>NUCLEOTIDE SEQUENCE [LARGE SCALE GENOMIC DNA]</scope>
    <source>
        <strain evidence="7">cv. Red5</strain>
    </source>
</reference>
<evidence type="ECO:0000256" key="2">
    <source>
        <dbReference type="ARBA" id="ARBA00022771"/>
    </source>
</evidence>
<protein>
    <submittedName>
        <fullName evidence="6">Zinc finger CCCH domain-containing protein</fullName>
    </submittedName>
</protein>
<dbReference type="STRING" id="1590841.A0A2R6Q1H8"/>
<keyword evidence="7" id="KW-1185">Reference proteome</keyword>
<keyword evidence="2 4" id="KW-0863">Zinc-finger</keyword>
<dbReference type="SUPFAM" id="SSF90229">
    <property type="entry name" value="CCCH zinc finger"/>
    <property type="match status" value="1"/>
</dbReference>
<dbReference type="Gene3D" id="3.30.1370.210">
    <property type="match status" value="1"/>
</dbReference>
<evidence type="ECO:0000313" key="7">
    <source>
        <dbReference type="Proteomes" id="UP000241394"/>
    </source>
</evidence>
<dbReference type="OMA" id="WPPIQEL"/>
<dbReference type="InterPro" id="IPR013085">
    <property type="entry name" value="U1-CZ_Znf_C2H2"/>
</dbReference>
<evidence type="ECO:0000256" key="3">
    <source>
        <dbReference type="ARBA" id="ARBA00022833"/>
    </source>
</evidence>
<organism evidence="6 7">
    <name type="scientific">Actinidia chinensis var. chinensis</name>
    <name type="common">Chinese soft-hair kiwi</name>
    <dbReference type="NCBI Taxonomy" id="1590841"/>
    <lineage>
        <taxon>Eukaryota</taxon>
        <taxon>Viridiplantae</taxon>
        <taxon>Streptophyta</taxon>
        <taxon>Embryophyta</taxon>
        <taxon>Tracheophyta</taxon>
        <taxon>Spermatophyta</taxon>
        <taxon>Magnoliopsida</taxon>
        <taxon>eudicotyledons</taxon>
        <taxon>Gunneridae</taxon>
        <taxon>Pentapetalae</taxon>
        <taxon>asterids</taxon>
        <taxon>Ericales</taxon>
        <taxon>Actinidiaceae</taxon>
        <taxon>Actinidia</taxon>
    </lineage>
</organism>
<feature type="domain" description="C3H1-type" evidence="5">
    <location>
        <begin position="53"/>
        <end position="81"/>
    </location>
</feature>
<evidence type="ECO:0000259" key="5">
    <source>
        <dbReference type="PROSITE" id="PS50103"/>
    </source>
</evidence>
<dbReference type="SUPFAM" id="SSF57667">
    <property type="entry name" value="beta-beta-alpha zinc fingers"/>
    <property type="match status" value="1"/>
</dbReference>
<dbReference type="AlphaFoldDB" id="A0A2R6Q1H8"/>
<dbReference type="InParanoid" id="A0A2R6Q1H8"/>
<evidence type="ECO:0000313" key="6">
    <source>
        <dbReference type="EMBL" id="PSS00248.1"/>
    </source>
</evidence>
<evidence type="ECO:0000256" key="1">
    <source>
        <dbReference type="ARBA" id="ARBA00022723"/>
    </source>
</evidence>
<dbReference type="Gene3D" id="3.30.160.60">
    <property type="entry name" value="Classic Zinc Finger"/>
    <property type="match status" value="1"/>
</dbReference>
<dbReference type="Proteomes" id="UP000241394">
    <property type="component" value="Chromosome LG21"/>
</dbReference>
<dbReference type="PANTHER" id="PTHR16465">
    <property type="entry name" value="NUCLEASE-RELATED"/>
    <property type="match status" value="1"/>
</dbReference>
<dbReference type="SMART" id="SM00451">
    <property type="entry name" value="ZnF_U1"/>
    <property type="match status" value="1"/>
</dbReference>
<dbReference type="Pfam" id="PF00642">
    <property type="entry name" value="zf-CCCH"/>
    <property type="match status" value="1"/>
</dbReference>
<dbReference type="InterPro" id="IPR036855">
    <property type="entry name" value="Znf_CCCH_sf"/>
</dbReference>
<accession>A0A2R6Q1H8</accession>
<dbReference type="GO" id="GO:0005689">
    <property type="term" value="C:U12-type spliceosomal complex"/>
    <property type="evidence" value="ECO:0007669"/>
    <property type="project" value="TreeGrafter"/>
</dbReference>
<keyword evidence="3 4" id="KW-0862">Zinc</keyword>
<evidence type="ECO:0000256" key="4">
    <source>
        <dbReference type="PROSITE-ProRule" id="PRU00723"/>
    </source>
</evidence>
<sequence length="148" mass="16490">MPLLKYYCDYCDKQFQDTPSARKRHLQGVQHQRAKALWFNSFPDANHQIHAESFGKGICNRFVRTGSCQYGDSCKYFHPKQNFQGLNPQGIPGNIQSPSIPENQLAGGQPFPGVVVRDSMGISLGNLPPSLKPPPEGGYPPMPFIDWG</sequence>
<dbReference type="InterPro" id="IPR036236">
    <property type="entry name" value="Znf_C2H2_sf"/>
</dbReference>
<dbReference type="OrthoDB" id="2417221at2759"/>
<dbReference type="FunCoup" id="A0A2R6Q1H8">
    <property type="interactions" value="1574"/>
</dbReference>
<dbReference type="EMBL" id="NKQK01000021">
    <property type="protein sequence ID" value="PSS00248.1"/>
    <property type="molecule type" value="Genomic_DNA"/>
</dbReference>
<dbReference type="PROSITE" id="PS50103">
    <property type="entry name" value="ZF_C3H1"/>
    <property type="match status" value="1"/>
</dbReference>